<dbReference type="InterPro" id="IPR020843">
    <property type="entry name" value="ER"/>
</dbReference>
<evidence type="ECO:0000313" key="2">
    <source>
        <dbReference type="EMBL" id="KAE8941824.1"/>
    </source>
</evidence>
<dbReference type="SUPFAM" id="SSF51735">
    <property type="entry name" value="NAD(P)-binding Rossmann-fold domains"/>
    <property type="match status" value="1"/>
</dbReference>
<dbReference type="EMBL" id="QXGA01000249">
    <property type="protein sequence ID" value="KAE9149236.1"/>
    <property type="molecule type" value="Genomic_DNA"/>
</dbReference>
<dbReference type="GO" id="GO:0016491">
    <property type="term" value="F:oxidoreductase activity"/>
    <property type="evidence" value="ECO:0007669"/>
    <property type="project" value="InterPro"/>
</dbReference>
<evidence type="ECO:0000313" key="7">
    <source>
        <dbReference type="EMBL" id="KAE9244322.1"/>
    </source>
</evidence>
<evidence type="ECO:0000313" key="10">
    <source>
        <dbReference type="Proteomes" id="UP000440732"/>
    </source>
</evidence>
<gene>
    <name evidence="7" type="ORF">PF004_g5738</name>
    <name evidence="6" type="ORF">PF005_g6751</name>
    <name evidence="5" type="ORF">PF006_g6268</name>
    <name evidence="4" type="ORF">PF007_g6597</name>
    <name evidence="2" type="ORF">PF009_g8395</name>
    <name evidence="3" type="ORF">PF011_g5388</name>
</gene>
<dbReference type="Gene3D" id="3.90.180.10">
    <property type="entry name" value="Medium-chain alcohol dehydrogenases, catalytic domain"/>
    <property type="match status" value="1"/>
</dbReference>
<evidence type="ECO:0000313" key="6">
    <source>
        <dbReference type="EMBL" id="KAE9222274.1"/>
    </source>
</evidence>
<dbReference type="SUPFAM" id="SSF50129">
    <property type="entry name" value="GroES-like"/>
    <property type="match status" value="1"/>
</dbReference>
<dbReference type="Proteomes" id="UP000433483">
    <property type="component" value="Unassembled WGS sequence"/>
</dbReference>
<dbReference type="Proteomes" id="UP000440732">
    <property type="component" value="Unassembled WGS sequence"/>
</dbReference>
<dbReference type="Proteomes" id="UP000429523">
    <property type="component" value="Unassembled WGS sequence"/>
</dbReference>
<dbReference type="InterPro" id="IPR052711">
    <property type="entry name" value="Zinc_ADH-like"/>
</dbReference>
<dbReference type="SMART" id="SM00829">
    <property type="entry name" value="PKS_ER"/>
    <property type="match status" value="1"/>
</dbReference>
<organism evidence="4 11">
    <name type="scientific">Phytophthora fragariae</name>
    <dbReference type="NCBI Taxonomy" id="53985"/>
    <lineage>
        <taxon>Eukaryota</taxon>
        <taxon>Sar</taxon>
        <taxon>Stramenopiles</taxon>
        <taxon>Oomycota</taxon>
        <taxon>Peronosporomycetes</taxon>
        <taxon>Peronosporales</taxon>
        <taxon>Peronosporaceae</taxon>
        <taxon>Phytophthora</taxon>
    </lineage>
</organism>
<dbReference type="Pfam" id="PF00107">
    <property type="entry name" value="ADH_zinc_N"/>
    <property type="match status" value="1"/>
</dbReference>
<evidence type="ECO:0000313" key="8">
    <source>
        <dbReference type="Proteomes" id="UP000429523"/>
    </source>
</evidence>
<dbReference type="AlphaFoldDB" id="A0A6A3T1F6"/>
<accession>A0A6A3T1F6</accession>
<dbReference type="Proteomes" id="UP000441208">
    <property type="component" value="Unassembled WGS sequence"/>
</dbReference>
<dbReference type="OrthoDB" id="3509362at2759"/>
<evidence type="ECO:0000313" key="12">
    <source>
        <dbReference type="Proteomes" id="UP000460718"/>
    </source>
</evidence>
<feature type="domain" description="Enoyl reductase (ER)" evidence="1">
    <location>
        <begin position="13"/>
        <end position="270"/>
    </location>
</feature>
<dbReference type="EMBL" id="QXGC01000221">
    <property type="protein sequence ID" value="KAE9244322.1"/>
    <property type="molecule type" value="Genomic_DNA"/>
</dbReference>
<dbReference type="EMBL" id="QXGF01000338">
    <property type="protein sequence ID" value="KAE8941824.1"/>
    <property type="molecule type" value="Genomic_DNA"/>
</dbReference>
<dbReference type="Proteomes" id="UP000476176">
    <property type="component" value="Unassembled WGS sequence"/>
</dbReference>
<name>A0A6A3T1F6_9STRA</name>
<sequence>MAANLVFRHTDRTSHHTLRVASEPKPVVGADEVLVQIRGVTLNYRDTIVANGTYAFPVKEDLIPCSDGAGVVVELGANVESLQVGDRVVVNFDVNNLTGRQPGTERESLGGNIDGVLRQFITLPAQVLTKVPDDCTLSFVQIASLVASGATAWNALFGLMPLKAGQTVLFQGTGGVSSIGLQLAKAAGATTIITSSSDEKLKFVQDKLGADHVINYKTQPNWAVEANKITQGRGVDFILETGGSETIMQRIEAITIGGTIAPLSGEAGRHA</sequence>
<dbReference type="InterPro" id="IPR013149">
    <property type="entry name" value="ADH-like_C"/>
</dbReference>
<dbReference type="InterPro" id="IPR013154">
    <property type="entry name" value="ADH-like_N"/>
</dbReference>
<keyword evidence="9" id="KW-1185">Reference proteome</keyword>
<dbReference type="EMBL" id="QXGB01000258">
    <property type="protein sequence ID" value="KAE9222274.1"/>
    <property type="molecule type" value="Genomic_DNA"/>
</dbReference>
<evidence type="ECO:0000313" key="3">
    <source>
        <dbReference type="EMBL" id="KAE9020477.1"/>
    </source>
</evidence>
<proteinExistence type="predicted"/>
<dbReference type="InterPro" id="IPR036291">
    <property type="entry name" value="NAD(P)-bd_dom_sf"/>
</dbReference>
<dbReference type="EMBL" id="QXFW01000210">
    <property type="protein sequence ID" value="KAE9020477.1"/>
    <property type="molecule type" value="Genomic_DNA"/>
</dbReference>
<dbReference type="InterPro" id="IPR011032">
    <property type="entry name" value="GroES-like_sf"/>
</dbReference>
<dbReference type="EMBL" id="QXFZ01000248">
    <property type="protein sequence ID" value="KAE9124775.1"/>
    <property type="molecule type" value="Genomic_DNA"/>
</dbReference>
<comment type="caution">
    <text evidence="4">The sequence shown here is derived from an EMBL/GenBank/DDBJ whole genome shotgun (WGS) entry which is preliminary data.</text>
</comment>
<evidence type="ECO:0000259" key="1">
    <source>
        <dbReference type="SMART" id="SM00829"/>
    </source>
</evidence>
<dbReference type="Pfam" id="PF08240">
    <property type="entry name" value="ADH_N"/>
    <property type="match status" value="1"/>
</dbReference>
<dbReference type="Gene3D" id="3.40.50.720">
    <property type="entry name" value="NAD(P)-binding Rossmann-like Domain"/>
    <property type="match status" value="1"/>
</dbReference>
<evidence type="ECO:0000313" key="13">
    <source>
        <dbReference type="Proteomes" id="UP000476176"/>
    </source>
</evidence>
<dbReference type="CDD" id="cd08276">
    <property type="entry name" value="MDR7"/>
    <property type="match status" value="1"/>
</dbReference>
<dbReference type="PANTHER" id="PTHR45033:SF2">
    <property type="entry name" value="ZINC-TYPE ALCOHOL DEHYDROGENASE-LIKE PROTEIN C1773.06C"/>
    <property type="match status" value="1"/>
</dbReference>
<reference evidence="8 9" key="1">
    <citation type="submission" date="2018-08" db="EMBL/GenBank/DDBJ databases">
        <title>Genomic investigation of the strawberry pathogen Phytophthora fragariae indicates pathogenicity is determined by transcriptional variation in three key races.</title>
        <authorList>
            <person name="Adams T.M."/>
            <person name="Armitage A.D."/>
            <person name="Sobczyk M.K."/>
            <person name="Bates H.J."/>
            <person name="Dunwell J.M."/>
            <person name="Nellist C.F."/>
            <person name="Harrison R.J."/>
        </authorList>
    </citation>
    <scope>NUCLEOTIDE SEQUENCE [LARGE SCALE GENOMIC DNA]</scope>
    <source>
        <strain evidence="7 13">BC-23</strain>
        <strain evidence="6 9">NOV-27</strain>
        <strain evidence="5 10">NOV-5</strain>
        <strain evidence="4 11">NOV-71</strain>
        <strain evidence="2 8">NOV-9</strain>
        <strain evidence="3 12">SCRP245</strain>
    </source>
</reference>
<protein>
    <recommendedName>
        <fullName evidence="1">Enoyl reductase (ER) domain-containing protein</fullName>
    </recommendedName>
</protein>
<evidence type="ECO:0000313" key="5">
    <source>
        <dbReference type="EMBL" id="KAE9149236.1"/>
    </source>
</evidence>
<dbReference type="PANTHER" id="PTHR45033">
    <property type="match status" value="1"/>
</dbReference>
<evidence type="ECO:0000313" key="9">
    <source>
        <dbReference type="Proteomes" id="UP000433483"/>
    </source>
</evidence>
<dbReference type="Proteomes" id="UP000460718">
    <property type="component" value="Unassembled WGS sequence"/>
</dbReference>
<evidence type="ECO:0000313" key="11">
    <source>
        <dbReference type="Proteomes" id="UP000441208"/>
    </source>
</evidence>
<evidence type="ECO:0000313" key="4">
    <source>
        <dbReference type="EMBL" id="KAE9124775.1"/>
    </source>
</evidence>